<feature type="domain" description="BTB" evidence="1">
    <location>
        <begin position="17"/>
        <end position="87"/>
    </location>
</feature>
<accession>A0A8H7DL69</accession>
<dbReference type="Proteomes" id="UP000623467">
    <property type="component" value="Unassembled WGS sequence"/>
</dbReference>
<comment type="caution">
    <text evidence="2">The sequence shown here is derived from an EMBL/GenBank/DDBJ whole genome shotgun (WGS) entry which is preliminary data.</text>
</comment>
<sequence length="322" mass="36676">MALGSEARVPHLYFEDGNIVLSARNSENCTQYFRVHRSVLAKHSPVFADMFTVPLPSTVDEYDGVPVVSMAGDDADDLEAFLSLLYNPEDISQILEQWDFTWLLLAPCKLAKKYLVDWIRNMAASQLKKSWPTTAAGWFSFVDDEKKMEFRDCVQAVSGRWDPDWDDVPLQLRSLPDPASSILLARECDAPSILPFAFLDLLRSHALYENKFNLSPDDAHRLLVARERIGDWFNKQADYCHYPWAMAACGSPKPCQITLLRTWTLLSDTVCREGHVLRQVESNGYHQAGEMCPECETKVRNKVGKLQNSFVAQLDTFFQLDK</sequence>
<protein>
    <recommendedName>
        <fullName evidence="1">BTB domain-containing protein</fullName>
    </recommendedName>
</protein>
<dbReference type="CDD" id="cd18186">
    <property type="entry name" value="BTB_POZ_ZBTB_KLHL-like"/>
    <property type="match status" value="1"/>
</dbReference>
<dbReference type="AlphaFoldDB" id="A0A8H7DL69"/>
<evidence type="ECO:0000313" key="2">
    <source>
        <dbReference type="EMBL" id="KAF7376408.1"/>
    </source>
</evidence>
<dbReference type="InterPro" id="IPR000210">
    <property type="entry name" value="BTB/POZ_dom"/>
</dbReference>
<dbReference type="Pfam" id="PF00651">
    <property type="entry name" value="BTB"/>
    <property type="match status" value="1"/>
</dbReference>
<dbReference type="PROSITE" id="PS50097">
    <property type="entry name" value="BTB"/>
    <property type="match status" value="1"/>
</dbReference>
<name>A0A8H7DL69_9AGAR</name>
<reference evidence="2" key="1">
    <citation type="submission" date="2020-05" db="EMBL/GenBank/DDBJ databases">
        <title>Mycena genomes resolve the evolution of fungal bioluminescence.</title>
        <authorList>
            <person name="Tsai I.J."/>
        </authorList>
    </citation>
    <scope>NUCLEOTIDE SEQUENCE</scope>
    <source>
        <strain evidence="2">160909Yilan</strain>
    </source>
</reference>
<evidence type="ECO:0000259" key="1">
    <source>
        <dbReference type="PROSITE" id="PS50097"/>
    </source>
</evidence>
<keyword evidence="3" id="KW-1185">Reference proteome</keyword>
<evidence type="ECO:0000313" key="3">
    <source>
        <dbReference type="Proteomes" id="UP000623467"/>
    </source>
</evidence>
<dbReference type="OrthoDB" id="3218112at2759"/>
<dbReference type="EMBL" id="JACAZH010000001">
    <property type="protein sequence ID" value="KAF7376408.1"/>
    <property type="molecule type" value="Genomic_DNA"/>
</dbReference>
<dbReference type="InterPro" id="IPR011333">
    <property type="entry name" value="SKP1/BTB/POZ_sf"/>
</dbReference>
<organism evidence="2 3">
    <name type="scientific">Mycena sanguinolenta</name>
    <dbReference type="NCBI Taxonomy" id="230812"/>
    <lineage>
        <taxon>Eukaryota</taxon>
        <taxon>Fungi</taxon>
        <taxon>Dikarya</taxon>
        <taxon>Basidiomycota</taxon>
        <taxon>Agaricomycotina</taxon>
        <taxon>Agaricomycetes</taxon>
        <taxon>Agaricomycetidae</taxon>
        <taxon>Agaricales</taxon>
        <taxon>Marasmiineae</taxon>
        <taxon>Mycenaceae</taxon>
        <taxon>Mycena</taxon>
    </lineage>
</organism>
<proteinExistence type="predicted"/>
<gene>
    <name evidence="2" type="ORF">MSAN_00056300</name>
</gene>
<dbReference type="SUPFAM" id="SSF54695">
    <property type="entry name" value="POZ domain"/>
    <property type="match status" value="1"/>
</dbReference>
<dbReference type="SMART" id="SM00225">
    <property type="entry name" value="BTB"/>
    <property type="match status" value="1"/>
</dbReference>
<dbReference type="Gene3D" id="3.30.710.10">
    <property type="entry name" value="Potassium Channel Kv1.1, Chain A"/>
    <property type="match status" value="1"/>
</dbReference>